<dbReference type="NCBIfam" id="TIGR01669">
    <property type="entry name" value="phage_XkdX"/>
    <property type="match status" value="1"/>
</dbReference>
<dbReference type="EMBL" id="JBEPME010000005">
    <property type="protein sequence ID" value="MET3658544.1"/>
    <property type="molecule type" value="Genomic_DNA"/>
</dbReference>
<evidence type="ECO:0000313" key="1">
    <source>
        <dbReference type="EMBL" id="MET3658544.1"/>
    </source>
</evidence>
<dbReference type="RefSeq" id="WP_354314214.1">
    <property type="nucleotide sequence ID" value="NZ_JBEPME010000005.1"/>
</dbReference>
<evidence type="ECO:0000313" key="2">
    <source>
        <dbReference type="Proteomes" id="UP001549104"/>
    </source>
</evidence>
<proteinExistence type="predicted"/>
<organism evidence="1 2">
    <name type="scientific">Sporosarcina psychrophila</name>
    <name type="common">Bacillus psychrophilus</name>
    <dbReference type="NCBI Taxonomy" id="1476"/>
    <lineage>
        <taxon>Bacteria</taxon>
        <taxon>Bacillati</taxon>
        <taxon>Bacillota</taxon>
        <taxon>Bacilli</taxon>
        <taxon>Bacillales</taxon>
        <taxon>Caryophanaceae</taxon>
        <taxon>Sporosarcina</taxon>
    </lineage>
</organism>
<accession>A0ABV2KBT8</accession>
<name>A0ABV2KBT8_SPOPS</name>
<reference evidence="1 2" key="1">
    <citation type="submission" date="2024-06" db="EMBL/GenBank/DDBJ databases">
        <title>Sorghum-associated microbial communities from plants grown in Nebraska, USA.</title>
        <authorList>
            <person name="Schachtman D."/>
        </authorList>
    </citation>
    <scope>NUCLEOTIDE SEQUENCE [LARGE SCALE GENOMIC DNA]</scope>
    <source>
        <strain evidence="1 2">1288</strain>
    </source>
</reference>
<sequence>MDDFYFRAASNYYPRFYTKDNVKTFVLAGKITEAQYKTITGDKYVA</sequence>
<gene>
    <name evidence="1" type="ORF">ABIC55_003661</name>
</gene>
<dbReference type="InterPro" id="IPR010022">
    <property type="entry name" value="XkdX"/>
</dbReference>
<keyword evidence="2" id="KW-1185">Reference proteome</keyword>
<dbReference type="Pfam" id="PF09693">
    <property type="entry name" value="Phage_XkdX"/>
    <property type="match status" value="1"/>
</dbReference>
<protein>
    <submittedName>
        <fullName evidence="1">XkdX family phage protein</fullName>
    </submittedName>
</protein>
<comment type="caution">
    <text evidence="1">The sequence shown here is derived from an EMBL/GenBank/DDBJ whole genome shotgun (WGS) entry which is preliminary data.</text>
</comment>
<dbReference type="Proteomes" id="UP001549104">
    <property type="component" value="Unassembled WGS sequence"/>
</dbReference>